<dbReference type="Gene3D" id="1.10.510.10">
    <property type="entry name" value="Transferase(Phosphotransferase) domain 1"/>
    <property type="match status" value="1"/>
</dbReference>
<dbReference type="InterPro" id="IPR000719">
    <property type="entry name" value="Prot_kinase_dom"/>
</dbReference>
<name>A0AAI8VXC8_9PEZI</name>
<dbReference type="GO" id="GO:0004672">
    <property type="term" value="F:protein kinase activity"/>
    <property type="evidence" value="ECO:0007669"/>
    <property type="project" value="InterPro"/>
</dbReference>
<reference evidence="2" key="1">
    <citation type="submission" date="2023-10" db="EMBL/GenBank/DDBJ databases">
        <authorList>
            <person name="Hackl T."/>
        </authorList>
    </citation>
    <scope>NUCLEOTIDE SEQUENCE</scope>
</reference>
<feature type="domain" description="Protein kinase" evidence="1">
    <location>
        <begin position="1"/>
        <end position="274"/>
    </location>
</feature>
<comment type="caution">
    <text evidence="2">The sequence shown here is derived from an EMBL/GenBank/DDBJ whole genome shotgun (WGS) entry which is preliminary data.</text>
</comment>
<dbReference type="AlphaFoldDB" id="A0AAI8VXC8"/>
<organism evidence="2 3">
    <name type="scientific">Anthostomella pinea</name>
    <dbReference type="NCBI Taxonomy" id="933095"/>
    <lineage>
        <taxon>Eukaryota</taxon>
        <taxon>Fungi</taxon>
        <taxon>Dikarya</taxon>
        <taxon>Ascomycota</taxon>
        <taxon>Pezizomycotina</taxon>
        <taxon>Sordariomycetes</taxon>
        <taxon>Xylariomycetidae</taxon>
        <taxon>Xylariales</taxon>
        <taxon>Xylariaceae</taxon>
        <taxon>Anthostomella</taxon>
    </lineage>
</organism>
<keyword evidence="3" id="KW-1185">Reference proteome</keyword>
<gene>
    <name evidence="2" type="ORF">KHLLAP_LOCUS13275</name>
</gene>
<dbReference type="PANTHER" id="PTHR44167">
    <property type="entry name" value="OVARIAN-SPECIFIC SERINE/THREONINE-PROTEIN KINASE LOK-RELATED"/>
    <property type="match status" value="1"/>
</dbReference>
<dbReference type="PANTHER" id="PTHR44167:SF24">
    <property type="entry name" value="SERINE_THREONINE-PROTEIN KINASE CHK2"/>
    <property type="match status" value="1"/>
</dbReference>
<dbReference type="GO" id="GO:0005524">
    <property type="term" value="F:ATP binding"/>
    <property type="evidence" value="ECO:0007669"/>
    <property type="project" value="InterPro"/>
</dbReference>
<evidence type="ECO:0000313" key="2">
    <source>
        <dbReference type="EMBL" id="CAJ2512807.1"/>
    </source>
</evidence>
<dbReference type="InterPro" id="IPR011009">
    <property type="entry name" value="Kinase-like_dom_sf"/>
</dbReference>
<dbReference type="PROSITE" id="PS50011">
    <property type="entry name" value="PROTEIN_KINASE_DOM"/>
    <property type="match status" value="1"/>
</dbReference>
<sequence length="274" mass="31089">MEVIECQQAFKTIDGKFGFFCMKGIVRMNDQLYLASWHQRRETGIELADLFNVKQLQTEDRGPKLQPSWKVAVADTSSTGRGDSDSDHYVKAPKLSDYAPDFDLEFRMQLEIQVCEILRHNPHPNIATYHGCRAVHGRASALCFNKYEKTLLEAMNPQGLNKRHFMSSGRPLVGHGILRALDQLLGGIRHLHSLDLVHNDIAPANIMWDETHQTLVLIDFGSCRHVGEQLRKTATGRTHEWHDPAVDSSTPDNDMQAFAELKTWLSGSVDDLQW</sequence>
<evidence type="ECO:0000259" key="1">
    <source>
        <dbReference type="PROSITE" id="PS50011"/>
    </source>
</evidence>
<dbReference type="SUPFAM" id="SSF56112">
    <property type="entry name" value="Protein kinase-like (PK-like)"/>
    <property type="match status" value="1"/>
</dbReference>
<dbReference type="EMBL" id="CAUWAG010000020">
    <property type="protein sequence ID" value="CAJ2512807.1"/>
    <property type="molecule type" value="Genomic_DNA"/>
</dbReference>
<dbReference type="Pfam" id="PF00069">
    <property type="entry name" value="Pkinase"/>
    <property type="match status" value="1"/>
</dbReference>
<dbReference type="Proteomes" id="UP001295740">
    <property type="component" value="Unassembled WGS sequence"/>
</dbReference>
<evidence type="ECO:0000313" key="3">
    <source>
        <dbReference type="Proteomes" id="UP001295740"/>
    </source>
</evidence>
<accession>A0AAI8VXC8</accession>
<protein>
    <submittedName>
        <fullName evidence="2">Uu.00g009260.m01.CDS01</fullName>
    </submittedName>
</protein>
<proteinExistence type="predicted"/>